<protein>
    <submittedName>
        <fullName evidence="2">Uncharacterized protein</fullName>
    </submittedName>
</protein>
<dbReference type="RefSeq" id="WP_203804775.1">
    <property type="nucleotide sequence ID" value="NZ_BAAAQE010000094.1"/>
</dbReference>
<name>A0ABQ3XKV8_9ACTN</name>
<organism evidence="2 3">
    <name type="scientific">Actinoplanes couchii</name>
    <dbReference type="NCBI Taxonomy" id="403638"/>
    <lineage>
        <taxon>Bacteria</taxon>
        <taxon>Bacillati</taxon>
        <taxon>Actinomycetota</taxon>
        <taxon>Actinomycetes</taxon>
        <taxon>Micromonosporales</taxon>
        <taxon>Micromonosporaceae</taxon>
        <taxon>Actinoplanes</taxon>
    </lineage>
</organism>
<accession>A0ABQ3XKV8</accession>
<dbReference type="EMBL" id="BOMG01000094">
    <property type="protein sequence ID" value="GID59077.1"/>
    <property type="molecule type" value="Genomic_DNA"/>
</dbReference>
<proteinExistence type="predicted"/>
<reference evidence="2 3" key="1">
    <citation type="submission" date="2021-01" db="EMBL/GenBank/DDBJ databases">
        <title>Whole genome shotgun sequence of Actinoplanes couchii NBRC 106145.</title>
        <authorList>
            <person name="Komaki H."/>
            <person name="Tamura T."/>
        </authorList>
    </citation>
    <scope>NUCLEOTIDE SEQUENCE [LARGE SCALE GENOMIC DNA]</scope>
    <source>
        <strain evidence="2 3">NBRC 106145</strain>
    </source>
</reference>
<comment type="caution">
    <text evidence="2">The sequence shown here is derived from an EMBL/GenBank/DDBJ whole genome shotgun (WGS) entry which is preliminary data.</text>
</comment>
<dbReference type="Proteomes" id="UP000612282">
    <property type="component" value="Unassembled WGS sequence"/>
</dbReference>
<evidence type="ECO:0000313" key="3">
    <source>
        <dbReference type="Proteomes" id="UP000612282"/>
    </source>
</evidence>
<keyword evidence="1" id="KW-1133">Transmembrane helix</keyword>
<gene>
    <name evidence="2" type="ORF">Aco03nite_074810</name>
</gene>
<feature type="transmembrane region" description="Helical" evidence="1">
    <location>
        <begin position="44"/>
        <end position="66"/>
    </location>
</feature>
<evidence type="ECO:0000313" key="2">
    <source>
        <dbReference type="EMBL" id="GID59077.1"/>
    </source>
</evidence>
<evidence type="ECO:0000256" key="1">
    <source>
        <dbReference type="SAM" id="Phobius"/>
    </source>
</evidence>
<keyword evidence="3" id="KW-1185">Reference proteome</keyword>
<sequence length="80" mass="9199">MNTHDDQMRRLFALFREAPGDGCHIDLHRVMAEGRRRDRRRRRLVTTLVWVVAVIVLSVLVAAWLAEPRSEIRPVTGPVG</sequence>
<keyword evidence="1" id="KW-0812">Transmembrane</keyword>
<keyword evidence="1" id="KW-0472">Membrane</keyword>